<dbReference type="InParanoid" id="Q9WZI8"/>
<dbReference type="Pfam" id="PF13328">
    <property type="entry name" value="HD_4"/>
    <property type="match status" value="1"/>
</dbReference>
<dbReference type="Gene3D" id="3.10.20.30">
    <property type="match status" value="1"/>
</dbReference>
<dbReference type="InterPro" id="IPR012676">
    <property type="entry name" value="TGS-like"/>
</dbReference>
<dbReference type="FunFam" id="3.10.20.30:FF:000002">
    <property type="entry name" value="GTP pyrophosphokinase (RelA/SpoT)"/>
    <property type="match status" value="1"/>
</dbReference>
<dbReference type="InterPro" id="IPR043519">
    <property type="entry name" value="NT_sf"/>
</dbReference>
<dbReference type="OrthoDB" id="9805041at2"/>
<dbReference type="Pfam" id="PF13291">
    <property type="entry name" value="ACT_4"/>
    <property type="match status" value="1"/>
</dbReference>
<dbReference type="CDD" id="cd05399">
    <property type="entry name" value="NT_Rel-Spo_like"/>
    <property type="match status" value="1"/>
</dbReference>
<dbReference type="InterPro" id="IPR002912">
    <property type="entry name" value="ACT_dom"/>
</dbReference>
<dbReference type="Pfam" id="PF04607">
    <property type="entry name" value="RelA_SpoT"/>
    <property type="match status" value="1"/>
</dbReference>
<dbReference type="PROSITE" id="PS51880">
    <property type="entry name" value="TGS"/>
    <property type="match status" value="1"/>
</dbReference>
<dbReference type="SUPFAM" id="SSF81271">
    <property type="entry name" value="TGS-like"/>
    <property type="match status" value="1"/>
</dbReference>
<protein>
    <submittedName>
        <fullName evidence="5">(P)ppGpp synthetase</fullName>
    </submittedName>
</protein>
<comment type="function">
    <text evidence="2">In eubacteria ppGpp (guanosine 3'-diphosphate 5'-diphosphate) is a mediator of the stringent response that coordinates a variety of cellular activities in response to changes in nutritional abundance.</text>
</comment>
<dbReference type="EMBL" id="AE000512">
    <property type="protein sequence ID" value="AAD35811.1"/>
    <property type="molecule type" value="Genomic_DNA"/>
</dbReference>
<evidence type="ECO:0000313" key="6">
    <source>
        <dbReference type="Proteomes" id="UP000008183"/>
    </source>
</evidence>
<feature type="domain" description="TGS" evidence="4">
    <location>
        <begin position="433"/>
        <end position="496"/>
    </location>
</feature>
<accession>Q9WZI8</accession>
<dbReference type="CDD" id="cd01668">
    <property type="entry name" value="TGS_RSH"/>
    <property type="match status" value="1"/>
</dbReference>
<dbReference type="EnsemblBacteria" id="AAD35811">
    <property type="protein sequence ID" value="AAD35811"/>
    <property type="gene ID" value="TM_0729"/>
</dbReference>
<reference evidence="5 6" key="1">
    <citation type="journal article" date="1999" name="Nature">
        <title>Evidence for lateral gene transfer between Archaea and Bacteria from genome sequence of Thermotoga maritima.</title>
        <authorList>
            <person name="Nelson K.E."/>
            <person name="Clayton R.A."/>
            <person name="Gill S.R."/>
            <person name="Gwinn M.L."/>
            <person name="Dodson R.J."/>
            <person name="Haft D.H."/>
            <person name="Hickey E.K."/>
            <person name="Peterson J.D."/>
            <person name="Nelson W.C."/>
            <person name="Ketchum K.A."/>
            <person name="McDonald L."/>
            <person name="Utterback T.R."/>
            <person name="Malek J.A."/>
            <person name="Linher K.D."/>
            <person name="Garrett M.M."/>
            <person name="Stewart A.M."/>
            <person name="Cotton M.D."/>
            <person name="Pratt M.S."/>
            <person name="Phillips C.A."/>
            <person name="Richardson D."/>
            <person name="Heidelberg J."/>
            <person name="Sutton G.G."/>
            <person name="Fleischmann R.D."/>
            <person name="White O."/>
            <person name="Salzberg S.L."/>
            <person name="Smith H.O."/>
            <person name="Venter J.C."/>
            <person name="Fraser C.M."/>
        </authorList>
    </citation>
    <scope>NUCLEOTIDE SEQUENCE [LARGE SCALE GENOMIC DNA]</scope>
    <source>
        <strain evidence="6">ATCC 43589 / DSM 3109 / JCM 10099 / NBRC 100826 / MSB8</strain>
    </source>
</reference>
<dbReference type="NCBIfam" id="TIGR00691">
    <property type="entry name" value="spoT_relA"/>
    <property type="match status" value="1"/>
</dbReference>
<dbReference type="FunCoup" id="Q9WZI8">
    <property type="interactions" value="416"/>
</dbReference>
<dbReference type="PaxDb" id="243274-THEMA_01010"/>
<feature type="domain" description="HD" evidence="3">
    <location>
        <begin position="93"/>
        <end position="197"/>
    </location>
</feature>
<evidence type="ECO:0000259" key="3">
    <source>
        <dbReference type="PROSITE" id="PS51831"/>
    </source>
</evidence>
<dbReference type="SMART" id="SM00954">
    <property type="entry name" value="RelA_SpoT"/>
    <property type="match status" value="1"/>
</dbReference>
<dbReference type="SUPFAM" id="SSF81301">
    <property type="entry name" value="Nucleotidyltransferase"/>
    <property type="match status" value="1"/>
</dbReference>
<dbReference type="Proteomes" id="UP000008183">
    <property type="component" value="Chromosome"/>
</dbReference>
<evidence type="ECO:0000313" key="5">
    <source>
        <dbReference type="EMBL" id="AAD35811.1"/>
    </source>
</evidence>
<organism evidence="5 6">
    <name type="scientific">Thermotoga maritima (strain ATCC 43589 / DSM 3109 / JCM 10099 / NBRC 100826 / MSB8)</name>
    <dbReference type="NCBI Taxonomy" id="243274"/>
    <lineage>
        <taxon>Bacteria</taxon>
        <taxon>Thermotogati</taxon>
        <taxon>Thermotogota</taxon>
        <taxon>Thermotogae</taxon>
        <taxon>Thermotogales</taxon>
        <taxon>Thermotogaceae</taxon>
        <taxon>Thermotoga</taxon>
    </lineage>
</organism>
<dbReference type="Pfam" id="PF19296">
    <property type="entry name" value="RelA_AH_RIS"/>
    <property type="match status" value="1"/>
</dbReference>
<dbReference type="AlphaFoldDB" id="Q9WZI8"/>
<dbReference type="FunFam" id="3.30.460.10:FF:000001">
    <property type="entry name" value="GTP pyrophosphokinase RelA"/>
    <property type="match status" value="1"/>
</dbReference>
<name>Q9WZI8_THEMA</name>
<comment type="similarity">
    <text evidence="2">Belongs to the relA/spoT family.</text>
</comment>
<dbReference type="GO" id="GO:0015969">
    <property type="term" value="P:guanosine tetraphosphate metabolic process"/>
    <property type="evidence" value="ECO:0007669"/>
    <property type="project" value="InterPro"/>
</dbReference>
<dbReference type="InterPro" id="IPR006674">
    <property type="entry name" value="HD_domain"/>
</dbReference>
<dbReference type="InterPro" id="IPR033655">
    <property type="entry name" value="TGS_RelA/SpoT"/>
</dbReference>
<dbReference type="Pfam" id="PF02824">
    <property type="entry name" value="TGS"/>
    <property type="match status" value="1"/>
</dbReference>
<evidence type="ECO:0000259" key="4">
    <source>
        <dbReference type="PROSITE" id="PS51880"/>
    </source>
</evidence>
<proteinExistence type="inferred from homology"/>
<evidence type="ECO:0000256" key="2">
    <source>
        <dbReference type="RuleBase" id="RU003847"/>
    </source>
</evidence>
<evidence type="ECO:0000256" key="1">
    <source>
        <dbReference type="ARBA" id="ARBA00025704"/>
    </source>
</evidence>
<dbReference type="InterPro" id="IPR045600">
    <property type="entry name" value="RelA/SpoT_AH_RIS"/>
</dbReference>
<dbReference type="InterPro" id="IPR004811">
    <property type="entry name" value="RelA/Spo_fam"/>
</dbReference>
<dbReference type="InterPro" id="IPR012675">
    <property type="entry name" value="Beta-grasp_dom_sf"/>
</dbReference>
<sequence>MCGNAHPRLMTAHDRIRLMLLSRVIIFSTEGEFGGEIVINRTEIETEAKVVIRELESLKKKSFTREEKKLLIKAYEFARIVHEGQKRFSGEPFITHPVEVTKILAGLGVDVTTLVAALLHDVVEDGENVSLDQIKKEFGPEVARIVDGVTKVSNINAPIGRDQDSRKKIETIQKMFFAMAEDMRVIFVKLADRLHNMRTIHYVQDPEKKRYKAYETLEIYAPLAHKLGIYSIKSELEDLAFKVLYPEEYYKIKELVAEKRKEREKRTNEYISLLKSALEEHKIKAIVEGRYKHYYSIWRKMKEKGKKFEEIYDLIALRVIVKDVTTCYTVLGIVHNIWKPLPGRFKDYIAAPKSNGYRSLHTTVITGYGEPLEIQIRDEEMHREAEYGLIAHWIYKERPDVKTAKEWIERLLDWRKELAQGFTEFEDIKKELQMDEVFVFTPKGDILHLPKGSTPIDFAYAIHTEIGHHYSGAKVNGKIVPIDYQLKNGDVVEIIVNKNSPGPSVDWLKYAKTHSARAKIRRFLKEKLAPELVERGKEVLRKICRKLGKSFEEVMQTEGIKRYLNTYQEKDFFMRIGEGSITTQDLIEAILGKKIVVKKRSTKKKTRIQNLVKVDGIDSIEFHIAKCCHPIMGDPIVAVVSRRGMTIHRRDCRNLKNMSQDRIFPAEWNLETSEMFDAHIRVVLNSEKNLPSLIDRITNLGAEFVAMKTLKSEEPLVVQIHIKISNTVELTGLLDRLRSYRYVLDAERVVQ</sequence>
<dbReference type="SUPFAM" id="SSF109604">
    <property type="entry name" value="HD-domain/PDEase-like"/>
    <property type="match status" value="1"/>
</dbReference>
<dbReference type="PIR" id="D72338">
    <property type="entry name" value="D72338"/>
</dbReference>
<dbReference type="PANTHER" id="PTHR21262">
    <property type="entry name" value="GUANOSINE-3',5'-BIS DIPHOSPHATE 3'-PYROPHOSPHOHYDROLASE"/>
    <property type="match status" value="1"/>
</dbReference>
<dbReference type="CDD" id="cd00077">
    <property type="entry name" value="HDc"/>
    <property type="match status" value="1"/>
</dbReference>
<gene>
    <name evidence="5" type="ordered locus">TM_0729</name>
</gene>
<dbReference type="SMART" id="SM00471">
    <property type="entry name" value="HDc"/>
    <property type="match status" value="1"/>
</dbReference>
<comment type="pathway">
    <text evidence="1">Purine metabolism.</text>
</comment>
<dbReference type="Gene3D" id="3.30.460.10">
    <property type="entry name" value="Beta Polymerase, domain 2"/>
    <property type="match status" value="1"/>
</dbReference>
<dbReference type="PATRIC" id="fig|243274.5.peg.742"/>
<dbReference type="FunFam" id="1.10.3210.10:FF:000001">
    <property type="entry name" value="GTP pyrophosphokinase RelA"/>
    <property type="match status" value="1"/>
</dbReference>
<dbReference type="SMR" id="Q9WZI8"/>
<keyword evidence="6" id="KW-1185">Reference proteome</keyword>
<dbReference type="Gene3D" id="1.10.3210.10">
    <property type="entry name" value="Hypothetical protein af1432"/>
    <property type="match status" value="1"/>
</dbReference>
<dbReference type="PANTHER" id="PTHR21262:SF31">
    <property type="entry name" value="GTP PYROPHOSPHOKINASE"/>
    <property type="match status" value="1"/>
</dbReference>
<dbReference type="InterPro" id="IPR007685">
    <property type="entry name" value="RelA_SpoT"/>
</dbReference>
<dbReference type="InterPro" id="IPR004095">
    <property type="entry name" value="TGS"/>
</dbReference>
<dbReference type="KEGG" id="tma:TM0729"/>
<dbReference type="InterPro" id="IPR003607">
    <property type="entry name" value="HD/PDEase_dom"/>
</dbReference>
<dbReference type="PROSITE" id="PS51831">
    <property type="entry name" value="HD"/>
    <property type="match status" value="1"/>
</dbReference>